<dbReference type="InterPro" id="IPR008207">
    <property type="entry name" value="Sig_transdc_His_kin_Hpt_dom"/>
</dbReference>
<dbReference type="SUPFAM" id="SSF47226">
    <property type="entry name" value="Histidine-containing phosphotransfer domain, HPT domain"/>
    <property type="match status" value="1"/>
</dbReference>
<dbReference type="InterPro" id="IPR036641">
    <property type="entry name" value="HPT_dom_sf"/>
</dbReference>
<dbReference type="Pfam" id="PF02895">
    <property type="entry name" value="H-kinase_dim"/>
    <property type="match status" value="1"/>
</dbReference>
<dbReference type="SUPFAM" id="SSF47384">
    <property type="entry name" value="Homodimeric domain of signal transducing histidine kinase"/>
    <property type="match status" value="1"/>
</dbReference>
<evidence type="ECO:0000259" key="13">
    <source>
        <dbReference type="PROSITE" id="PS50851"/>
    </source>
</evidence>
<protein>
    <recommendedName>
        <fullName evidence="3">Chemotaxis protein CheA</fullName>
        <ecNumber evidence="2">2.7.13.3</ecNumber>
    </recommendedName>
</protein>
<dbReference type="SMART" id="SM00387">
    <property type="entry name" value="HATPase_c"/>
    <property type="match status" value="1"/>
</dbReference>
<evidence type="ECO:0000256" key="8">
    <source>
        <dbReference type="ARBA" id="ARBA00022777"/>
    </source>
</evidence>
<evidence type="ECO:0000256" key="3">
    <source>
        <dbReference type="ARBA" id="ARBA00021495"/>
    </source>
</evidence>
<dbReference type="GO" id="GO:0005524">
    <property type="term" value="F:ATP binding"/>
    <property type="evidence" value="ECO:0007669"/>
    <property type="project" value="UniProtKB-KW"/>
</dbReference>
<dbReference type="InterPro" id="IPR051315">
    <property type="entry name" value="Bact_Chemotaxis_CheA"/>
</dbReference>
<keyword evidence="6" id="KW-0808">Transferase</keyword>
<keyword evidence="7" id="KW-0547">Nucleotide-binding</keyword>
<organism evidence="15 16">
    <name type="scientific">Trichloromonas acetexigens</name>
    <dbReference type="NCBI Taxonomy" id="38815"/>
    <lineage>
        <taxon>Bacteria</taxon>
        <taxon>Pseudomonadati</taxon>
        <taxon>Thermodesulfobacteriota</taxon>
        <taxon>Desulfuromonadia</taxon>
        <taxon>Desulfuromonadales</taxon>
        <taxon>Trichloromonadaceae</taxon>
        <taxon>Trichloromonas</taxon>
    </lineage>
</organism>
<keyword evidence="5 11" id="KW-0597">Phosphoprotein</keyword>
<evidence type="ECO:0000256" key="5">
    <source>
        <dbReference type="ARBA" id="ARBA00022553"/>
    </source>
</evidence>
<dbReference type="PROSITE" id="PS50851">
    <property type="entry name" value="CHEW"/>
    <property type="match status" value="1"/>
</dbReference>
<dbReference type="SMART" id="SM00073">
    <property type="entry name" value="HPT"/>
    <property type="match status" value="1"/>
</dbReference>
<gene>
    <name evidence="15" type="ORF">FL622_08125</name>
</gene>
<keyword evidence="4" id="KW-0145">Chemotaxis</keyword>
<comment type="caution">
    <text evidence="15">The sequence shown here is derived from an EMBL/GenBank/DDBJ whole genome shotgun (WGS) entry which is preliminary data.</text>
</comment>
<dbReference type="RefSeq" id="WP_092057590.1">
    <property type="nucleotide sequence ID" value="NZ_FOJJ01000037.1"/>
</dbReference>
<dbReference type="PANTHER" id="PTHR43395">
    <property type="entry name" value="SENSOR HISTIDINE KINASE CHEA"/>
    <property type="match status" value="1"/>
</dbReference>
<dbReference type="InterPro" id="IPR010808">
    <property type="entry name" value="CheA_P2-bd"/>
</dbReference>
<reference evidence="15 16" key="1">
    <citation type="submission" date="2019-07" db="EMBL/GenBank/DDBJ databases">
        <title>Insights of Desulfuromonas acetexigens electromicrobiology.</title>
        <authorList>
            <person name="Katuri K."/>
            <person name="Sapireddy V."/>
            <person name="Shaw D.R."/>
            <person name="Saikaly P."/>
        </authorList>
    </citation>
    <scope>NUCLEOTIDE SEQUENCE [LARGE SCALE GENOMIC DNA]</scope>
    <source>
        <strain evidence="15 16">2873</strain>
    </source>
</reference>
<evidence type="ECO:0000256" key="4">
    <source>
        <dbReference type="ARBA" id="ARBA00022500"/>
    </source>
</evidence>
<dbReference type="Gene3D" id="2.30.30.40">
    <property type="entry name" value="SH3 Domains"/>
    <property type="match status" value="1"/>
</dbReference>
<dbReference type="PANTHER" id="PTHR43395:SF1">
    <property type="entry name" value="CHEMOTAXIS PROTEIN CHEA"/>
    <property type="match status" value="1"/>
</dbReference>
<feature type="domain" description="Histidine kinase" evidence="12">
    <location>
        <begin position="294"/>
        <end position="487"/>
    </location>
</feature>
<keyword evidence="10" id="KW-0902">Two-component regulatory system</keyword>
<dbReference type="SUPFAM" id="SSF50341">
    <property type="entry name" value="CheW-like"/>
    <property type="match status" value="1"/>
</dbReference>
<dbReference type="Gene3D" id="3.30.565.10">
    <property type="entry name" value="Histidine kinase-like ATPase, C-terminal domain"/>
    <property type="match status" value="1"/>
</dbReference>
<dbReference type="InterPro" id="IPR036890">
    <property type="entry name" value="HATPase_C_sf"/>
</dbReference>
<dbReference type="GO" id="GO:0006935">
    <property type="term" value="P:chemotaxis"/>
    <property type="evidence" value="ECO:0007669"/>
    <property type="project" value="UniProtKB-KW"/>
</dbReference>
<feature type="domain" description="HPt" evidence="14">
    <location>
        <begin position="1"/>
        <end position="104"/>
    </location>
</feature>
<keyword evidence="9" id="KW-0067">ATP-binding</keyword>
<dbReference type="SMART" id="SM01231">
    <property type="entry name" value="H-kinase_dim"/>
    <property type="match status" value="1"/>
</dbReference>
<dbReference type="InterPro" id="IPR004358">
    <property type="entry name" value="Sig_transdc_His_kin-like_C"/>
</dbReference>
<dbReference type="InterPro" id="IPR037006">
    <property type="entry name" value="CheA-like_homodim_sf"/>
</dbReference>
<evidence type="ECO:0000313" key="16">
    <source>
        <dbReference type="Proteomes" id="UP000317155"/>
    </source>
</evidence>
<dbReference type="PRINTS" id="PR00344">
    <property type="entry name" value="BCTRLSENSOR"/>
</dbReference>
<dbReference type="OrthoDB" id="9803176at2"/>
<dbReference type="SUPFAM" id="SSF55052">
    <property type="entry name" value="CheY-binding domain of CheA"/>
    <property type="match status" value="1"/>
</dbReference>
<dbReference type="FunFam" id="3.30.565.10:FF:000016">
    <property type="entry name" value="Chemotaxis protein CheA, putative"/>
    <property type="match status" value="1"/>
</dbReference>
<dbReference type="EC" id="2.7.13.3" evidence="2"/>
<dbReference type="GO" id="GO:0005737">
    <property type="term" value="C:cytoplasm"/>
    <property type="evidence" value="ECO:0007669"/>
    <property type="project" value="InterPro"/>
</dbReference>
<accession>A0A550JEZ9</accession>
<name>A0A550JEZ9_9BACT</name>
<evidence type="ECO:0000259" key="14">
    <source>
        <dbReference type="PROSITE" id="PS50894"/>
    </source>
</evidence>
<keyword evidence="16" id="KW-1185">Reference proteome</keyword>
<evidence type="ECO:0000256" key="9">
    <source>
        <dbReference type="ARBA" id="ARBA00022840"/>
    </source>
</evidence>
<sequence>MAIDMSKYRDMFLSESREHLQTMGRLLVELEKSPDDREGLDALFREAHSIKGMAASMGYRATAELGHHLEDFLSGFRAGGAIPATAIDRVLAGVDLLEGLIDDLTAERPERDVRPFIAGSAAAPPSAPPPMAPAVEGTEAVALENGAVTIPVASGEEILKIVIELVSGAVAPAARALLMLRELAAQGEVLDADPDERKLLQGGAVPRLELRLKSWRAPQEIKDLLLAMPDVARVSCVVERLRPAARQSRERTVRVRTGLLDQFINLTGELVTNRYMLQAAYNDGRDQDMRDGLERLTRLITDLHHHVLQVRMMPLASITGRLPRMVRELEQQSGKEVALRIVGEEVELDRSILEALADPLMHLVRNAVDHGIDERGEVQIRAGREKDLVLVEVRDNGRGLDAEAIRRKAVTAGLLSPGQARRMVERDLFPLICLPGFSTRTEVSETSGRGVGMDVVKAVTEQFGGTLQIASERGRGTSIQLRLPLSVAIIRLLLVECGGELLALPITRVLRTLELERAEIRSSGRQMVVPLGNELVPLLSLRRMLRQPAKPVAGTIPVVVSEARGRKIALVVDRLVGQREAFVKSLAFPLDRIAGVSGATILGDGRIVFIIDPQGLLDEGTASGGRSGVTP</sequence>
<dbReference type="Pfam" id="PF02518">
    <property type="entry name" value="HATPase_c"/>
    <property type="match status" value="1"/>
</dbReference>
<dbReference type="PROSITE" id="PS50109">
    <property type="entry name" value="HIS_KIN"/>
    <property type="match status" value="1"/>
</dbReference>
<dbReference type="InterPro" id="IPR005467">
    <property type="entry name" value="His_kinase_dom"/>
</dbReference>
<evidence type="ECO:0000256" key="1">
    <source>
        <dbReference type="ARBA" id="ARBA00000085"/>
    </source>
</evidence>
<evidence type="ECO:0000256" key="7">
    <source>
        <dbReference type="ARBA" id="ARBA00022741"/>
    </source>
</evidence>
<dbReference type="SUPFAM" id="SSF55874">
    <property type="entry name" value="ATPase domain of HSP90 chaperone/DNA topoisomerase II/histidine kinase"/>
    <property type="match status" value="1"/>
</dbReference>
<feature type="domain" description="CheW-like" evidence="13">
    <location>
        <begin position="489"/>
        <end position="622"/>
    </location>
</feature>
<dbReference type="InterPro" id="IPR002545">
    <property type="entry name" value="CheW-lke_dom"/>
</dbReference>
<dbReference type="CDD" id="cd00088">
    <property type="entry name" value="HPT"/>
    <property type="match status" value="1"/>
</dbReference>
<dbReference type="Gene3D" id="3.30.70.1110">
    <property type="entry name" value="Histidine kinase CheA-like, P2 response regulator-binding domain"/>
    <property type="match status" value="1"/>
</dbReference>
<evidence type="ECO:0000256" key="11">
    <source>
        <dbReference type="PROSITE-ProRule" id="PRU00110"/>
    </source>
</evidence>
<evidence type="ECO:0000313" key="15">
    <source>
        <dbReference type="EMBL" id="TRO81763.1"/>
    </source>
</evidence>
<dbReference type="Gene3D" id="1.10.287.560">
    <property type="entry name" value="Histidine kinase CheA-like, homodimeric domain"/>
    <property type="match status" value="1"/>
</dbReference>
<dbReference type="InterPro" id="IPR004105">
    <property type="entry name" value="CheA-like_dim"/>
</dbReference>
<dbReference type="GO" id="GO:0000155">
    <property type="term" value="F:phosphorelay sensor kinase activity"/>
    <property type="evidence" value="ECO:0007669"/>
    <property type="project" value="InterPro"/>
</dbReference>
<dbReference type="Pfam" id="PF01627">
    <property type="entry name" value="Hpt"/>
    <property type="match status" value="1"/>
</dbReference>
<dbReference type="SMART" id="SM00260">
    <property type="entry name" value="CheW"/>
    <property type="match status" value="1"/>
</dbReference>
<dbReference type="EMBL" id="VJVV01000005">
    <property type="protein sequence ID" value="TRO81763.1"/>
    <property type="molecule type" value="Genomic_DNA"/>
</dbReference>
<keyword evidence="8" id="KW-0418">Kinase</keyword>
<dbReference type="InterPro" id="IPR036061">
    <property type="entry name" value="CheW-like_dom_sf"/>
</dbReference>
<evidence type="ECO:0000256" key="6">
    <source>
        <dbReference type="ARBA" id="ARBA00022679"/>
    </source>
</evidence>
<dbReference type="PROSITE" id="PS50894">
    <property type="entry name" value="HPT"/>
    <property type="match status" value="1"/>
</dbReference>
<dbReference type="Pfam" id="PF07194">
    <property type="entry name" value="P2"/>
    <property type="match status" value="1"/>
</dbReference>
<feature type="modified residue" description="Phosphohistidine" evidence="11">
    <location>
        <position position="48"/>
    </location>
</feature>
<dbReference type="InterPro" id="IPR036097">
    <property type="entry name" value="HisK_dim/P_sf"/>
</dbReference>
<dbReference type="AlphaFoldDB" id="A0A550JEZ9"/>
<dbReference type="Gene3D" id="1.20.120.160">
    <property type="entry name" value="HPT domain"/>
    <property type="match status" value="1"/>
</dbReference>
<dbReference type="InterPro" id="IPR003594">
    <property type="entry name" value="HATPase_dom"/>
</dbReference>
<dbReference type="InterPro" id="IPR037052">
    <property type="entry name" value="CheA-like_P2_sf"/>
</dbReference>
<evidence type="ECO:0000256" key="2">
    <source>
        <dbReference type="ARBA" id="ARBA00012438"/>
    </source>
</evidence>
<comment type="catalytic activity">
    <reaction evidence="1">
        <text>ATP + protein L-histidine = ADP + protein N-phospho-L-histidine.</text>
        <dbReference type="EC" id="2.7.13.3"/>
    </reaction>
</comment>
<proteinExistence type="predicted"/>
<evidence type="ECO:0000256" key="10">
    <source>
        <dbReference type="ARBA" id="ARBA00023012"/>
    </source>
</evidence>
<evidence type="ECO:0000259" key="12">
    <source>
        <dbReference type="PROSITE" id="PS50109"/>
    </source>
</evidence>
<dbReference type="Proteomes" id="UP000317155">
    <property type="component" value="Unassembled WGS sequence"/>
</dbReference>
<dbReference type="InterPro" id="IPR035891">
    <property type="entry name" value="CheY-binding_CheA"/>
</dbReference>
<dbReference type="Pfam" id="PF01584">
    <property type="entry name" value="CheW"/>
    <property type="match status" value="1"/>
</dbReference>